<dbReference type="OrthoDB" id="3046215at2759"/>
<dbReference type="Proteomes" id="UP000217790">
    <property type="component" value="Unassembled WGS sequence"/>
</dbReference>
<dbReference type="OMA" id="KSICAIG"/>
<proteinExistence type="predicted"/>
<protein>
    <submittedName>
        <fullName evidence="1">Uncharacterized protein</fullName>
    </submittedName>
</protein>
<dbReference type="InParanoid" id="A0A2H3CL10"/>
<dbReference type="EMBL" id="KZ293722">
    <property type="protein sequence ID" value="PBK82034.1"/>
    <property type="molecule type" value="Genomic_DNA"/>
</dbReference>
<evidence type="ECO:0000313" key="2">
    <source>
        <dbReference type="Proteomes" id="UP000217790"/>
    </source>
</evidence>
<accession>A0A2H3CL10</accession>
<organism evidence="1 2">
    <name type="scientific">Armillaria gallica</name>
    <name type="common">Bulbous honey fungus</name>
    <name type="synonym">Armillaria bulbosa</name>
    <dbReference type="NCBI Taxonomy" id="47427"/>
    <lineage>
        <taxon>Eukaryota</taxon>
        <taxon>Fungi</taxon>
        <taxon>Dikarya</taxon>
        <taxon>Basidiomycota</taxon>
        <taxon>Agaricomycotina</taxon>
        <taxon>Agaricomycetes</taxon>
        <taxon>Agaricomycetidae</taxon>
        <taxon>Agaricales</taxon>
        <taxon>Marasmiineae</taxon>
        <taxon>Physalacriaceae</taxon>
        <taxon>Armillaria</taxon>
    </lineage>
</organism>
<gene>
    <name evidence="1" type="ORF">ARMGADRAFT_1038919</name>
</gene>
<reference evidence="2" key="1">
    <citation type="journal article" date="2017" name="Nat. Ecol. Evol.">
        <title>Genome expansion and lineage-specific genetic innovations in the forest pathogenic fungi Armillaria.</title>
        <authorList>
            <person name="Sipos G."/>
            <person name="Prasanna A.N."/>
            <person name="Walter M.C."/>
            <person name="O'Connor E."/>
            <person name="Balint B."/>
            <person name="Krizsan K."/>
            <person name="Kiss B."/>
            <person name="Hess J."/>
            <person name="Varga T."/>
            <person name="Slot J."/>
            <person name="Riley R."/>
            <person name="Boka B."/>
            <person name="Rigling D."/>
            <person name="Barry K."/>
            <person name="Lee J."/>
            <person name="Mihaltcheva S."/>
            <person name="LaButti K."/>
            <person name="Lipzen A."/>
            <person name="Waldron R."/>
            <person name="Moloney N.M."/>
            <person name="Sperisen C."/>
            <person name="Kredics L."/>
            <person name="Vagvoelgyi C."/>
            <person name="Patrignani A."/>
            <person name="Fitzpatrick D."/>
            <person name="Nagy I."/>
            <person name="Doyle S."/>
            <person name="Anderson J.B."/>
            <person name="Grigoriev I.V."/>
            <person name="Gueldener U."/>
            <person name="Muensterkoetter M."/>
            <person name="Nagy L.G."/>
        </authorList>
    </citation>
    <scope>NUCLEOTIDE SEQUENCE [LARGE SCALE GENOMIC DNA]</scope>
    <source>
        <strain evidence="2">Ar21-2</strain>
    </source>
</reference>
<sequence length="414" mass="44520">MSNPAGVALLIAQGNDAIQATDTLWEVRKKGIPLETIVDQGKSICAIGAQLIIHHAAAIIGDLKAEDMCFRMKQVFKCILDEHPTIPMFKDYHTVRSFTGTIHSKHKKWVVALVSAIATVTTPSVPDPAPAAPTKTVATSGKAKASKAPAKRSHCLAKSWAIVKDSSDEEASIVAATEEDMVMGNPDASNAPQETDLVLFTLATVRHKADTVISRFEQMNIDEDVDVIVNCDPTSGNIIEGHKIMLPKFLKNKKVAQAAQSKVFFQREKEKAECCAEAIQAAKAIIAKGKANKAAIQARKCPCASADHAFKDSPFTIAADLAINNEASQSTINAAAALVSAGDHVNPSKSVLRSRKADLCNDVIATIHKIEYLLKYREFVVAHHGQVIKQLESHLPVPMEDDSPAPVASSSKLD</sequence>
<evidence type="ECO:0000313" key="1">
    <source>
        <dbReference type="EMBL" id="PBK82034.1"/>
    </source>
</evidence>
<keyword evidence="2" id="KW-1185">Reference proteome</keyword>
<dbReference type="AlphaFoldDB" id="A0A2H3CL10"/>
<name>A0A2H3CL10_ARMGA</name>